<dbReference type="EMBL" id="VBZC01000083">
    <property type="protein sequence ID" value="TLS40297.1"/>
    <property type="molecule type" value="Genomic_DNA"/>
</dbReference>
<feature type="domain" description="N-acetyltransferase" evidence="1">
    <location>
        <begin position="156"/>
        <end position="295"/>
    </location>
</feature>
<organism evidence="2 3">
    <name type="scientific">Streptomyces montanus</name>
    <dbReference type="NCBI Taxonomy" id="2580423"/>
    <lineage>
        <taxon>Bacteria</taxon>
        <taxon>Bacillati</taxon>
        <taxon>Actinomycetota</taxon>
        <taxon>Actinomycetes</taxon>
        <taxon>Kitasatosporales</taxon>
        <taxon>Streptomycetaceae</taxon>
        <taxon>Streptomyces</taxon>
    </lineage>
</organism>
<dbReference type="Pfam" id="PF00583">
    <property type="entry name" value="Acetyltransf_1"/>
    <property type="match status" value="1"/>
</dbReference>
<comment type="caution">
    <text evidence="2">The sequence shown here is derived from an EMBL/GenBank/DDBJ whole genome shotgun (WGS) entry which is preliminary data.</text>
</comment>
<name>A0A5R9F9D7_9ACTN</name>
<protein>
    <submittedName>
        <fullName evidence="2">GNAT family N-acetyltransferase</fullName>
    </submittedName>
</protein>
<sequence length="295" mass="31633">MPPTRSPSPSYDWRFTHDLGVFLDRAGRFLRSEPALHTVPLTVTDALRTRGRRAYGEEAPYFAWLTDSEGAVGATALRTPPHCLHLTAITPEAADALAGRLAETGGTLPGVGGPAETAAEFAAAWERRTGAAARLETRHRLYRLGTLTVPEPAPPGRARVATGEDHELIARWYGEFRAAIGEQAREDPDRWAEARIAYGGITLWELPDGAPVAMAGATPEVAGQVRVAPVYTPGPLRGRGYAGAATAESSRAARATGADEVLLFADLANPTSNGLYQRIGYRPVRDFATYLFTAT</sequence>
<evidence type="ECO:0000313" key="2">
    <source>
        <dbReference type="EMBL" id="TLS40297.1"/>
    </source>
</evidence>
<accession>A0A5R9F9D7</accession>
<dbReference type="GO" id="GO:0016747">
    <property type="term" value="F:acyltransferase activity, transferring groups other than amino-acyl groups"/>
    <property type="evidence" value="ECO:0007669"/>
    <property type="project" value="InterPro"/>
</dbReference>
<reference evidence="2 3" key="1">
    <citation type="submission" date="2019-05" db="EMBL/GenBank/DDBJ databases">
        <title>Streptomyces sp. NEAU-C151, a novel actinomycete isolated from soil.</title>
        <authorList>
            <person name="Han L."/>
            <person name="Jiang H."/>
        </authorList>
    </citation>
    <scope>NUCLEOTIDE SEQUENCE [LARGE SCALE GENOMIC DNA]</scope>
    <source>
        <strain evidence="2 3">NEAU-C151</strain>
    </source>
</reference>
<dbReference type="SUPFAM" id="SSF55729">
    <property type="entry name" value="Acyl-CoA N-acyltransferases (Nat)"/>
    <property type="match status" value="1"/>
</dbReference>
<keyword evidence="3" id="KW-1185">Reference proteome</keyword>
<gene>
    <name evidence="2" type="ORF">FE633_42420</name>
</gene>
<dbReference type="InterPro" id="IPR000182">
    <property type="entry name" value="GNAT_dom"/>
</dbReference>
<dbReference type="InterPro" id="IPR016181">
    <property type="entry name" value="Acyl_CoA_acyltransferase"/>
</dbReference>
<dbReference type="RefSeq" id="WP_138050511.1">
    <property type="nucleotide sequence ID" value="NZ_VBZC01000083.1"/>
</dbReference>
<dbReference type="AlphaFoldDB" id="A0A5R9F9D7"/>
<dbReference type="Proteomes" id="UP000305906">
    <property type="component" value="Unassembled WGS sequence"/>
</dbReference>
<proteinExistence type="predicted"/>
<evidence type="ECO:0000313" key="3">
    <source>
        <dbReference type="Proteomes" id="UP000305906"/>
    </source>
</evidence>
<dbReference type="Gene3D" id="3.40.630.30">
    <property type="match status" value="1"/>
</dbReference>
<keyword evidence="2" id="KW-0808">Transferase</keyword>
<dbReference type="PROSITE" id="PS51186">
    <property type="entry name" value="GNAT"/>
    <property type="match status" value="1"/>
</dbReference>
<evidence type="ECO:0000259" key="1">
    <source>
        <dbReference type="PROSITE" id="PS51186"/>
    </source>
</evidence>